<feature type="signal peptide" evidence="8">
    <location>
        <begin position="1"/>
        <end position="27"/>
    </location>
</feature>
<gene>
    <name evidence="10" type="ORF">ADK38_46815</name>
</gene>
<evidence type="ECO:0000256" key="6">
    <source>
        <dbReference type="ARBA" id="ARBA00023087"/>
    </source>
</evidence>
<keyword evidence="6 7" id="KW-0034">Amyloid</keyword>
<dbReference type="EMBL" id="LGUT01004672">
    <property type="protein sequence ID" value="KOG40650.1"/>
    <property type="molecule type" value="Genomic_DNA"/>
</dbReference>
<protein>
    <submittedName>
        <fullName evidence="10">Chaplin</fullName>
    </submittedName>
</protein>
<keyword evidence="11" id="KW-1185">Reference proteome</keyword>
<reference evidence="10 11" key="1">
    <citation type="submission" date="2015-07" db="EMBL/GenBank/DDBJ databases">
        <authorList>
            <person name="Ju K.-S."/>
            <person name="Doroghazi J.R."/>
            <person name="Metcalf W.W."/>
        </authorList>
    </citation>
    <scope>NUCLEOTIDE SEQUENCE [LARGE SCALE GENOMIC DNA]</scope>
    <source>
        <strain evidence="10 11">NRRL B-3589</strain>
    </source>
</reference>
<dbReference type="InterPro" id="IPR005528">
    <property type="entry name" value="ChpA-H"/>
</dbReference>
<comment type="caution">
    <text evidence="10">The sequence shown here is derived from an EMBL/GenBank/DDBJ whole genome shotgun (WGS) entry which is preliminary data.</text>
</comment>
<proteinExistence type="predicted"/>
<evidence type="ECO:0000259" key="9">
    <source>
        <dbReference type="PROSITE" id="PS51884"/>
    </source>
</evidence>
<dbReference type="RefSeq" id="WP_030882518.1">
    <property type="nucleotide sequence ID" value="NZ_JBEZAH010000033.1"/>
</dbReference>
<dbReference type="Pfam" id="PF03777">
    <property type="entry name" value="ChpA-C"/>
    <property type="match status" value="1"/>
</dbReference>
<evidence type="ECO:0000313" key="10">
    <source>
        <dbReference type="EMBL" id="KOG40650.1"/>
    </source>
</evidence>
<keyword evidence="3" id="KW-0964">Secreted</keyword>
<evidence type="ECO:0000256" key="3">
    <source>
        <dbReference type="ARBA" id="ARBA00022525"/>
    </source>
</evidence>
<evidence type="ECO:0000313" key="11">
    <source>
        <dbReference type="Proteomes" id="UP000037020"/>
    </source>
</evidence>
<evidence type="ECO:0000256" key="8">
    <source>
        <dbReference type="SAM" id="SignalP"/>
    </source>
</evidence>
<evidence type="ECO:0000256" key="7">
    <source>
        <dbReference type="PROSITE-ProRule" id="PRU01232"/>
    </source>
</evidence>
<sequence>MSRIAKAAILTAAAGAAVSGAAGVASADAGAAGGAVGSPGVISGNEVQIPIHIPINLCGNSIDIIGLLNPAFGNTCINK</sequence>
<keyword evidence="4 8" id="KW-0732">Signal</keyword>
<feature type="domain" description="Chaplin" evidence="9">
    <location>
        <begin position="38"/>
        <end position="78"/>
    </location>
</feature>
<evidence type="ECO:0000256" key="4">
    <source>
        <dbReference type="ARBA" id="ARBA00022729"/>
    </source>
</evidence>
<evidence type="ECO:0000256" key="1">
    <source>
        <dbReference type="ARBA" id="ARBA00004191"/>
    </source>
</evidence>
<evidence type="ECO:0000256" key="5">
    <source>
        <dbReference type="ARBA" id="ARBA00022889"/>
    </source>
</evidence>
<accession>A0ABR5IRS6</accession>
<evidence type="ECO:0000256" key="2">
    <source>
        <dbReference type="ARBA" id="ARBA00022512"/>
    </source>
</evidence>
<dbReference type="Proteomes" id="UP000037020">
    <property type="component" value="Unassembled WGS sequence"/>
</dbReference>
<keyword evidence="5" id="KW-0130">Cell adhesion</keyword>
<feature type="chain" id="PRO_5045281309" evidence="8">
    <location>
        <begin position="28"/>
        <end position="79"/>
    </location>
</feature>
<organism evidence="10 11">
    <name type="scientific">Streptomyces varsoviensis</name>
    <dbReference type="NCBI Taxonomy" id="67373"/>
    <lineage>
        <taxon>Bacteria</taxon>
        <taxon>Bacillati</taxon>
        <taxon>Actinomycetota</taxon>
        <taxon>Actinomycetes</taxon>
        <taxon>Kitasatosporales</taxon>
        <taxon>Streptomycetaceae</taxon>
        <taxon>Streptomyces</taxon>
    </lineage>
</organism>
<dbReference type="PROSITE" id="PS51884">
    <property type="entry name" value="CHAPLIN"/>
    <property type="match status" value="1"/>
</dbReference>
<name>A0ABR5IRS6_9ACTN</name>
<keyword evidence="2" id="KW-0134">Cell wall</keyword>
<comment type="subcellular location">
    <subcellularLocation>
        <location evidence="1">Secreted</location>
        <location evidence="1">Cell wall</location>
    </subcellularLocation>
</comment>